<dbReference type="InterPro" id="IPR020012">
    <property type="entry name" value="LysM_FimV"/>
</dbReference>
<protein>
    <submittedName>
        <fullName evidence="4">FimV/HubP family polar landmark protein</fullName>
    </submittedName>
</protein>
<feature type="region of interest" description="Disordered" evidence="1">
    <location>
        <begin position="608"/>
        <end position="725"/>
    </location>
</feature>
<dbReference type="InterPro" id="IPR038440">
    <property type="entry name" value="FimV_C_sf"/>
</dbReference>
<dbReference type="CDD" id="cd00118">
    <property type="entry name" value="LysM"/>
    <property type="match status" value="1"/>
</dbReference>
<evidence type="ECO:0000313" key="4">
    <source>
        <dbReference type="EMBL" id="GAA4352654.1"/>
    </source>
</evidence>
<dbReference type="NCBIfam" id="TIGR03504">
    <property type="entry name" value="FimV_Cterm"/>
    <property type="match status" value="1"/>
</dbReference>
<dbReference type="Pfam" id="PF25800">
    <property type="entry name" value="FimV_N"/>
    <property type="match status" value="1"/>
</dbReference>
<gene>
    <name evidence="4" type="ORF">GCM10023150_20480</name>
</gene>
<feature type="compositionally biased region" description="Acidic residues" evidence="1">
    <location>
        <begin position="323"/>
        <end position="336"/>
    </location>
</feature>
<comment type="caution">
    <text evidence="4">The sequence shown here is derived from an EMBL/GenBank/DDBJ whole genome shotgun (WGS) entry which is preliminary data.</text>
</comment>
<dbReference type="InterPro" id="IPR020011">
    <property type="entry name" value="FimV_C"/>
</dbReference>
<dbReference type="NCBIfam" id="TIGR03505">
    <property type="entry name" value="FimV_core"/>
    <property type="match status" value="1"/>
</dbReference>
<feature type="signal peptide" evidence="2">
    <location>
        <begin position="1"/>
        <end position="22"/>
    </location>
</feature>
<dbReference type="Gene3D" id="1.20.58.2200">
    <property type="match status" value="1"/>
</dbReference>
<name>A0ABP8I6Y1_9GAMM</name>
<dbReference type="InterPro" id="IPR011990">
    <property type="entry name" value="TPR-like_helical_dom_sf"/>
</dbReference>
<feature type="compositionally biased region" description="Acidic residues" evidence="1">
    <location>
        <begin position="637"/>
        <end position="664"/>
    </location>
</feature>
<dbReference type="InterPro" id="IPR057840">
    <property type="entry name" value="FimV_N"/>
</dbReference>
<dbReference type="Proteomes" id="UP001501294">
    <property type="component" value="Unassembled WGS sequence"/>
</dbReference>
<proteinExistence type="predicted"/>
<feature type="compositionally biased region" description="Basic and acidic residues" evidence="1">
    <location>
        <begin position="424"/>
        <end position="433"/>
    </location>
</feature>
<feature type="compositionally biased region" description="Polar residues" evidence="1">
    <location>
        <begin position="173"/>
        <end position="185"/>
    </location>
</feature>
<feature type="compositionally biased region" description="Acidic residues" evidence="1">
    <location>
        <begin position="682"/>
        <end position="697"/>
    </location>
</feature>
<dbReference type="Pfam" id="PF14559">
    <property type="entry name" value="TPR_19"/>
    <property type="match status" value="1"/>
</dbReference>
<reference evidence="5" key="1">
    <citation type="journal article" date="2019" name="Int. J. Syst. Evol. Microbiol.">
        <title>The Global Catalogue of Microorganisms (GCM) 10K type strain sequencing project: providing services to taxonomists for standard genome sequencing and annotation.</title>
        <authorList>
            <consortium name="The Broad Institute Genomics Platform"/>
            <consortium name="The Broad Institute Genome Sequencing Center for Infectious Disease"/>
            <person name="Wu L."/>
            <person name="Ma J."/>
        </authorList>
    </citation>
    <scope>NUCLEOTIDE SEQUENCE [LARGE SCALE GENOMIC DNA]</scope>
    <source>
        <strain evidence="5">JCM 17727</strain>
    </source>
</reference>
<feature type="compositionally biased region" description="Acidic residues" evidence="1">
    <location>
        <begin position="357"/>
        <end position="369"/>
    </location>
</feature>
<dbReference type="Gene3D" id="1.25.40.10">
    <property type="entry name" value="Tetratricopeptide repeat domain"/>
    <property type="match status" value="1"/>
</dbReference>
<feature type="chain" id="PRO_5045554621" evidence="2">
    <location>
        <begin position="23"/>
        <end position="773"/>
    </location>
</feature>
<evidence type="ECO:0000256" key="2">
    <source>
        <dbReference type="SAM" id="SignalP"/>
    </source>
</evidence>
<feature type="region of interest" description="Disordered" evidence="1">
    <location>
        <begin position="275"/>
        <end position="369"/>
    </location>
</feature>
<organism evidence="4 5">
    <name type="scientific">Kangiella taiwanensis</name>
    <dbReference type="NCBI Taxonomy" id="1079179"/>
    <lineage>
        <taxon>Bacteria</taxon>
        <taxon>Pseudomonadati</taxon>
        <taxon>Pseudomonadota</taxon>
        <taxon>Gammaproteobacteria</taxon>
        <taxon>Kangiellales</taxon>
        <taxon>Kangiellaceae</taxon>
        <taxon>Kangiella</taxon>
    </lineage>
</organism>
<feature type="compositionally biased region" description="Polar residues" evidence="1">
    <location>
        <begin position="405"/>
        <end position="420"/>
    </location>
</feature>
<feature type="compositionally biased region" description="Low complexity" evidence="1">
    <location>
        <begin position="609"/>
        <end position="618"/>
    </location>
</feature>
<feature type="compositionally biased region" description="Acidic residues" evidence="1">
    <location>
        <begin position="619"/>
        <end position="631"/>
    </location>
</feature>
<dbReference type="InterPro" id="IPR036779">
    <property type="entry name" value="LysM_dom_sf"/>
</dbReference>
<feature type="region of interest" description="Disordered" evidence="1">
    <location>
        <begin position="134"/>
        <end position="201"/>
    </location>
</feature>
<feature type="compositionally biased region" description="Low complexity" evidence="1">
    <location>
        <begin position="716"/>
        <end position="725"/>
    </location>
</feature>
<dbReference type="EMBL" id="BAABFU010000003">
    <property type="protein sequence ID" value="GAA4352654.1"/>
    <property type="molecule type" value="Genomic_DNA"/>
</dbReference>
<evidence type="ECO:0000256" key="1">
    <source>
        <dbReference type="SAM" id="MobiDB-lite"/>
    </source>
</evidence>
<dbReference type="InterPro" id="IPR018392">
    <property type="entry name" value="LysM"/>
</dbReference>
<keyword evidence="2" id="KW-0732">Signal</keyword>
<sequence length="773" mass="83027">MFRKLAATVAVSAALISPSSWSLGLGDIDADSGLNQPLKAEITLLSSRNVSEEDLRAKLASYESYNKFGVQREAYHNSLNFRIITKNDGSKAIVVESREPIKEPFVNFLLELNWAQGRLMREYTLLLDPPVFAKTTPAPQPTSAPVTQRRTSTPQTPQVSQPEPVRTQPEPEASTTAKASQPEVNEQTRELASTPEFSGDDWTVERGQTLWSIAKSVRPEGVSVQQTLMAIFHNNPEAFINNDINRMKAGAVLTVPERSAISDVSQSAAVNTIRSSTVSDEAPLDVRKSVDETDIEDSESSGGRLSIGSVDEGSSQDAGGSTLDDDMSSDLAETESQDINVGSETGDSTSEFGTELTESETATDDGLSVEDETLSVLSGAADAADETDEVTANDPAVDVAENALDSTPQVTADSSNTNDNSEQDVAKQEEKAKPAPVNSLESNSSKAFYEADNFWLYAGGGLALLLLIGGGLIYRRSSKEVEDDGGLLGMMTAANEAKPKKKRESFIGDNGMAAPKEKVDPISSADILIARGKLSEAEGVLEDALAADPHNQEVRVKLMEVVASQQDLEKFQQLKNELPDDFDHDSSLGLKVASLTSLITPDEDTLQVESGSEELSLPSEDDIFGNDDDKEPVDLDLSAELESVEDSGIEKVNDEDDALDLDLGDFDKQVEKSSSQTKSEVADDGSIEFTTDQDDEDLVTHEDDSSTNDSADMNYGDDAGSGLSADDAATKFDLAKAYMELGDDDAAKDILEEIKSEGNAEQRAEADKLLAKL</sequence>
<dbReference type="Gene3D" id="3.10.350.10">
    <property type="entry name" value="LysM domain"/>
    <property type="match status" value="1"/>
</dbReference>
<dbReference type="RefSeq" id="WP_223579443.1">
    <property type="nucleotide sequence ID" value="NZ_BAABFU010000003.1"/>
</dbReference>
<feature type="compositionally biased region" description="Polar residues" evidence="1">
    <location>
        <begin position="337"/>
        <end position="352"/>
    </location>
</feature>
<feature type="region of interest" description="Disordered" evidence="1">
    <location>
        <begin position="405"/>
        <end position="443"/>
    </location>
</feature>
<feature type="compositionally biased region" description="Low complexity" evidence="1">
    <location>
        <begin position="145"/>
        <end position="159"/>
    </location>
</feature>
<evidence type="ECO:0000313" key="5">
    <source>
        <dbReference type="Proteomes" id="UP001501294"/>
    </source>
</evidence>
<keyword evidence="5" id="KW-1185">Reference proteome</keyword>
<feature type="domain" description="FimV N-terminal" evidence="3">
    <location>
        <begin position="23"/>
        <end position="130"/>
    </location>
</feature>
<evidence type="ECO:0000259" key="3">
    <source>
        <dbReference type="Pfam" id="PF25800"/>
    </source>
</evidence>
<accession>A0ABP8I6Y1</accession>